<protein>
    <submittedName>
        <fullName evidence="1">Uncharacterized protein</fullName>
    </submittedName>
</protein>
<reference evidence="1" key="1">
    <citation type="submission" date="2021-01" db="EMBL/GenBank/DDBJ databases">
        <authorList>
            <consortium name="Genoscope - CEA"/>
            <person name="William W."/>
        </authorList>
    </citation>
    <scope>NUCLEOTIDE SEQUENCE</scope>
</reference>
<name>A0A8S1RIH8_9CILI</name>
<keyword evidence="2" id="KW-1185">Reference proteome</keyword>
<evidence type="ECO:0000313" key="2">
    <source>
        <dbReference type="Proteomes" id="UP000692954"/>
    </source>
</evidence>
<accession>A0A8S1RIH8</accession>
<sequence length="159" mass="18897">MMSILSLIEEFLICFFLYKGNLQMIPNQIYIHHLSNLTKKMLATQIYYHAKAQDLLIYKQQQSISERGNIIIQIAATPLSRVHKKIKIIYNYLAFLAAIKVEVMLINDVVTKKNQFQLYKLNIKKKDFQHQDHKQSIKVKNFMQLFLYLSLIIEFKCLR</sequence>
<proteinExistence type="predicted"/>
<comment type="caution">
    <text evidence="1">The sequence shown here is derived from an EMBL/GenBank/DDBJ whole genome shotgun (WGS) entry which is preliminary data.</text>
</comment>
<dbReference type="Proteomes" id="UP000692954">
    <property type="component" value="Unassembled WGS sequence"/>
</dbReference>
<dbReference type="EMBL" id="CAJJDN010000182">
    <property type="protein sequence ID" value="CAD8128056.1"/>
    <property type="molecule type" value="Genomic_DNA"/>
</dbReference>
<evidence type="ECO:0000313" key="1">
    <source>
        <dbReference type="EMBL" id="CAD8128056.1"/>
    </source>
</evidence>
<gene>
    <name evidence="1" type="ORF">PSON_ATCC_30995.1.T1820081</name>
</gene>
<organism evidence="1 2">
    <name type="scientific">Paramecium sonneborni</name>
    <dbReference type="NCBI Taxonomy" id="65129"/>
    <lineage>
        <taxon>Eukaryota</taxon>
        <taxon>Sar</taxon>
        <taxon>Alveolata</taxon>
        <taxon>Ciliophora</taxon>
        <taxon>Intramacronucleata</taxon>
        <taxon>Oligohymenophorea</taxon>
        <taxon>Peniculida</taxon>
        <taxon>Parameciidae</taxon>
        <taxon>Paramecium</taxon>
    </lineage>
</organism>
<dbReference type="AlphaFoldDB" id="A0A8S1RIH8"/>